<dbReference type="InterPro" id="IPR013750">
    <property type="entry name" value="GHMP_kinase_C_dom"/>
</dbReference>
<dbReference type="NCBIfam" id="TIGR00191">
    <property type="entry name" value="thrB"/>
    <property type="match status" value="1"/>
</dbReference>
<comment type="catalytic activity">
    <reaction evidence="11 13">
        <text>L-homoserine + ATP = O-phospho-L-homoserine + ADP + H(+)</text>
        <dbReference type="Rhea" id="RHEA:13985"/>
        <dbReference type="ChEBI" id="CHEBI:15378"/>
        <dbReference type="ChEBI" id="CHEBI:30616"/>
        <dbReference type="ChEBI" id="CHEBI:57476"/>
        <dbReference type="ChEBI" id="CHEBI:57590"/>
        <dbReference type="ChEBI" id="CHEBI:456216"/>
        <dbReference type="EC" id="2.7.1.39"/>
    </reaction>
</comment>
<dbReference type="InterPro" id="IPR006203">
    <property type="entry name" value="GHMP_knse_ATP-bd_CS"/>
</dbReference>
<dbReference type="Pfam" id="PF00288">
    <property type="entry name" value="GHMP_kinases_N"/>
    <property type="match status" value="1"/>
</dbReference>
<evidence type="ECO:0000256" key="4">
    <source>
        <dbReference type="ARBA" id="ARBA00017858"/>
    </source>
</evidence>
<evidence type="ECO:0000313" key="17">
    <source>
        <dbReference type="Proteomes" id="UP000595254"/>
    </source>
</evidence>
<comment type="similarity">
    <text evidence="2 13">Belongs to the GHMP kinase family. Homoserine kinase subfamily.</text>
</comment>
<dbReference type="HAMAP" id="MF_00384">
    <property type="entry name" value="Homoser_kinase"/>
    <property type="match status" value="1"/>
</dbReference>
<dbReference type="InterPro" id="IPR014721">
    <property type="entry name" value="Ribsml_uS5_D2-typ_fold_subgr"/>
</dbReference>
<dbReference type="GO" id="GO:0005737">
    <property type="term" value="C:cytoplasm"/>
    <property type="evidence" value="ECO:0007669"/>
    <property type="project" value="UniProtKB-SubCell"/>
</dbReference>
<evidence type="ECO:0000259" key="15">
    <source>
        <dbReference type="Pfam" id="PF08544"/>
    </source>
</evidence>
<evidence type="ECO:0000256" key="3">
    <source>
        <dbReference type="ARBA" id="ARBA00012078"/>
    </source>
</evidence>
<dbReference type="Gene3D" id="3.30.230.10">
    <property type="match status" value="1"/>
</dbReference>
<keyword evidence="5 13" id="KW-0028">Amino-acid biosynthesis</keyword>
<dbReference type="PANTHER" id="PTHR20861:SF1">
    <property type="entry name" value="HOMOSERINE KINASE"/>
    <property type="match status" value="1"/>
</dbReference>
<dbReference type="InterPro" id="IPR006204">
    <property type="entry name" value="GHMP_kinase_N_dom"/>
</dbReference>
<evidence type="ECO:0000256" key="13">
    <source>
        <dbReference type="HAMAP-Rule" id="MF_00384"/>
    </source>
</evidence>
<evidence type="ECO:0000256" key="7">
    <source>
        <dbReference type="ARBA" id="ARBA00022697"/>
    </source>
</evidence>
<dbReference type="GO" id="GO:0004413">
    <property type="term" value="F:homoserine kinase activity"/>
    <property type="evidence" value="ECO:0007669"/>
    <property type="project" value="UniProtKB-UniRule"/>
</dbReference>
<dbReference type="InterPro" id="IPR036554">
    <property type="entry name" value="GHMP_kinase_C_sf"/>
</dbReference>
<dbReference type="PIRSF" id="PIRSF000676">
    <property type="entry name" value="Homoser_kin"/>
    <property type="match status" value="1"/>
</dbReference>
<dbReference type="KEGG" id="ppsr:I6J18_17005"/>
<reference evidence="16 17" key="1">
    <citation type="submission" date="2021-01" db="EMBL/GenBank/DDBJ databases">
        <title>FDA dAtabase for Regulatory Grade micrObial Sequences (FDA-ARGOS): Supporting development and validation of Infectious Disease Dx tests.</title>
        <authorList>
            <person name="Nelson B."/>
            <person name="Plummer A."/>
            <person name="Tallon L."/>
            <person name="Sadzewicz L."/>
            <person name="Zhao X."/>
            <person name="Boylan J."/>
            <person name="Ott S."/>
            <person name="Bowen H."/>
            <person name="Vavikolanu K."/>
            <person name="Mehta A."/>
            <person name="Aluvathingal J."/>
            <person name="Nadendla S."/>
            <person name="Myers T."/>
            <person name="Yan Y."/>
            <person name="Sichtig H."/>
        </authorList>
    </citation>
    <scope>NUCLEOTIDE SEQUENCE [LARGE SCALE GENOMIC DNA]</scope>
    <source>
        <strain evidence="16 17">FDAARGOS_1161</strain>
    </source>
</reference>
<feature type="domain" description="GHMP kinase N-terminal" evidence="14">
    <location>
        <begin position="61"/>
        <end position="143"/>
    </location>
</feature>
<comment type="function">
    <text evidence="12 13">Catalyzes the ATP-dependent phosphorylation of L-homoserine to L-homoserine phosphate.</text>
</comment>
<protein>
    <recommendedName>
        <fullName evidence="4 13">Homoserine kinase</fullName>
        <shortName evidence="13">HK</shortName>
        <shortName evidence="13">HSK</shortName>
        <ecNumber evidence="3 13">2.7.1.39</ecNumber>
    </recommendedName>
</protein>
<name>A0A974NJX5_PERPY</name>
<accession>A0A974NJX5</accession>
<evidence type="ECO:0000256" key="12">
    <source>
        <dbReference type="ARBA" id="ARBA00049954"/>
    </source>
</evidence>
<dbReference type="Proteomes" id="UP000595254">
    <property type="component" value="Chromosome"/>
</dbReference>
<gene>
    <name evidence="13" type="primary">thrB</name>
    <name evidence="16" type="ORF">I6J18_17005</name>
</gene>
<keyword evidence="6 13" id="KW-0808">Transferase</keyword>
<dbReference type="GO" id="GO:0005524">
    <property type="term" value="F:ATP binding"/>
    <property type="evidence" value="ECO:0007669"/>
    <property type="project" value="UniProtKB-UniRule"/>
</dbReference>
<evidence type="ECO:0000256" key="6">
    <source>
        <dbReference type="ARBA" id="ARBA00022679"/>
    </source>
</evidence>
<organism evidence="16 17">
    <name type="scientific">Peribacillus psychrosaccharolyticus</name>
    <name type="common">Bacillus psychrosaccharolyticus</name>
    <dbReference type="NCBI Taxonomy" id="1407"/>
    <lineage>
        <taxon>Bacteria</taxon>
        <taxon>Bacillati</taxon>
        <taxon>Bacillota</taxon>
        <taxon>Bacilli</taxon>
        <taxon>Bacillales</taxon>
        <taxon>Bacillaceae</taxon>
        <taxon>Peribacillus</taxon>
    </lineage>
</organism>
<evidence type="ECO:0000256" key="9">
    <source>
        <dbReference type="ARBA" id="ARBA00022777"/>
    </source>
</evidence>
<evidence type="ECO:0000256" key="8">
    <source>
        <dbReference type="ARBA" id="ARBA00022741"/>
    </source>
</evidence>
<dbReference type="Gene3D" id="3.30.70.890">
    <property type="entry name" value="GHMP kinase, C-terminal domain"/>
    <property type="match status" value="1"/>
</dbReference>
<evidence type="ECO:0000256" key="2">
    <source>
        <dbReference type="ARBA" id="ARBA00007370"/>
    </source>
</evidence>
<keyword evidence="17" id="KW-1185">Reference proteome</keyword>
<dbReference type="Pfam" id="PF08544">
    <property type="entry name" value="GHMP_kinases_C"/>
    <property type="match status" value="1"/>
</dbReference>
<dbReference type="GO" id="GO:0009088">
    <property type="term" value="P:threonine biosynthetic process"/>
    <property type="evidence" value="ECO:0007669"/>
    <property type="project" value="UniProtKB-UniRule"/>
</dbReference>
<proteinExistence type="inferred from homology"/>
<evidence type="ECO:0000256" key="11">
    <source>
        <dbReference type="ARBA" id="ARBA00049375"/>
    </source>
</evidence>
<evidence type="ECO:0000259" key="14">
    <source>
        <dbReference type="Pfam" id="PF00288"/>
    </source>
</evidence>
<evidence type="ECO:0000313" key="16">
    <source>
        <dbReference type="EMBL" id="QQS99315.1"/>
    </source>
</evidence>
<dbReference type="RefSeq" id="WP_051387496.1">
    <property type="nucleotide sequence ID" value="NZ_CP068053.1"/>
</dbReference>
<dbReference type="EC" id="2.7.1.39" evidence="3 13"/>
<evidence type="ECO:0000256" key="1">
    <source>
        <dbReference type="ARBA" id="ARBA00005015"/>
    </source>
</evidence>
<dbReference type="PROSITE" id="PS00627">
    <property type="entry name" value="GHMP_KINASES_ATP"/>
    <property type="match status" value="1"/>
</dbReference>
<dbReference type="PRINTS" id="PR00958">
    <property type="entry name" value="HOMSERKINASE"/>
</dbReference>
<keyword evidence="9 13" id="KW-0418">Kinase</keyword>
<feature type="binding site" evidence="13">
    <location>
        <begin position="90"/>
        <end position="100"/>
    </location>
    <ligand>
        <name>ATP</name>
        <dbReference type="ChEBI" id="CHEBI:30616"/>
    </ligand>
</feature>
<sequence length="311" mass="33239">MNEEAMFSIKVPASTANLGPGFDSIGLALALYLEVRGRFSERWEVIPLSEDLKVFPADETNYIVSIAKKVAAAYNTELRPCCLTVCSDIPLTRGLGSSASAIVAGIELANIAGNLHLSTEEKIRHASLLEGHPDNAGASVSGGLVVGWHSEKETHLISYPLEGIKVIAVIPDYELRTDDSRNVLPRSLGYQDAVLASASANVLLTALLTRNWELAGAMMKKDRFHQPYRSTLVPHLAKVEQAAADKGAVGTALSGAGPTVLCLVVEEKAAQVLECLANTFPSYTVQMVDIDNEGSKAMVYARGDGMETGKK</sequence>
<comment type="subcellular location">
    <subcellularLocation>
        <location evidence="13">Cytoplasm</location>
    </subcellularLocation>
</comment>
<dbReference type="PANTHER" id="PTHR20861">
    <property type="entry name" value="HOMOSERINE/4-DIPHOSPHOCYTIDYL-2-C-METHYL-D-ERYTHRITOL KINASE"/>
    <property type="match status" value="1"/>
</dbReference>
<dbReference type="AlphaFoldDB" id="A0A974NJX5"/>
<feature type="domain" description="GHMP kinase C-terminal" evidence="15">
    <location>
        <begin position="204"/>
        <end position="281"/>
    </location>
</feature>
<dbReference type="InterPro" id="IPR000870">
    <property type="entry name" value="Homoserine_kinase"/>
</dbReference>
<evidence type="ECO:0000256" key="10">
    <source>
        <dbReference type="ARBA" id="ARBA00022840"/>
    </source>
</evidence>
<evidence type="ECO:0000256" key="5">
    <source>
        <dbReference type="ARBA" id="ARBA00022605"/>
    </source>
</evidence>
<dbReference type="SUPFAM" id="SSF55060">
    <property type="entry name" value="GHMP Kinase, C-terminal domain"/>
    <property type="match status" value="1"/>
</dbReference>
<keyword evidence="10 13" id="KW-0067">ATP-binding</keyword>
<dbReference type="InterPro" id="IPR020568">
    <property type="entry name" value="Ribosomal_Su5_D2-typ_SF"/>
</dbReference>
<keyword evidence="7 13" id="KW-0791">Threonine biosynthesis</keyword>
<keyword evidence="8 13" id="KW-0547">Nucleotide-binding</keyword>
<dbReference type="SUPFAM" id="SSF54211">
    <property type="entry name" value="Ribosomal protein S5 domain 2-like"/>
    <property type="match status" value="1"/>
</dbReference>
<dbReference type="EMBL" id="CP068053">
    <property type="protein sequence ID" value="QQS99315.1"/>
    <property type="molecule type" value="Genomic_DNA"/>
</dbReference>
<comment type="pathway">
    <text evidence="1 13">Amino-acid biosynthesis; L-threonine biosynthesis; L-threonine from L-aspartate: step 4/5.</text>
</comment>
<keyword evidence="13" id="KW-0963">Cytoplasm</keyword>